<keyword evidence="3" id="KW-1185">Reference proteome</keyword>
<protein>
    <recommendedName>
        <fullName evidence="4">TPM domain-containing protein</fullName>
    </recommendedName>
</protein>
<evidence type="ECO:0000256" key="1">
    <source>
        <dbReference type="SAM" id="SignalP"/>
    </source>
</evidence>
<proteinExistence type="predicted"/>
<sequence>MKNLVKILCLPLLVLGLVWCWPQLAQADAMPIKPNVSRHIYQDRDFFSQAQIAELEQEIKPLSQTKHPQNFQIYIVHRAQIAANFDGQVNPVTGVDVDTPAGTLKAALVKHQLQQDNGSYLGLMGTENVLLFMPETGDLSFAPGGFTGPYYSNWNWKHLIFGKKHLLNDSPARQAKGMVAITKRVVKKQVKLSNRAQPVKRSWTWSGVGDMLFTIWLMSLPVQLLWYIIKHGNEPMGHDNTSDAWIEGWVNHEIYDDYDDFHDDHNY</sequence>
<evidence type="ECO:0000313" key="2">
    <source>
        <dbReference type="EMBL" id="GKS80567.1"/>
    </source>
</evidence>
<organism evidence="2 3">
    <name type="scientific">Ligilactobacillus pabuli</name>
    <dbReference type="NCBI Taxonomy" id="2886039"/>
    <lineage>
        <taxon>Bacteria</taxon>
        <taxon>Bacillati</taxon>
        <taxon>Bacillota</taxon>
        <taxon>Bacilli</taxon>
        <taxon>Lactobacillales</taxon>
        <taxon>Lactobacillaceae</taxon>
        <taxon>Ligilactobacillus</taxon>
    </lineage>
</organism>
<evidence type="ECO:0000313" key="3">
    <source>
        <dbReference type="Proteomes" id="UP001055149"/>
    </source>
</evidence>
<dbReference type="RefSeq" id="WP_244054237.1">
    <property type="nucleotide sequence ID" value="NZ_BQXH01000002.1"/>
</dbReference>
<accession>A0ABQ5JGF2</accession>
<feature type="chain" id="PRO_5046772907" description="TPM domain-containing protein" evidence="1">
    <location>
        <begin position="28"/>
        <end position="267"/>
    </location>
</feature>
<dbReference type="Proteomes" id="UP001055149">
    <property type="component" value="Unassembled WGS sequence"/>
</dbReference>
<gene>
    <name evidence="2" type="ORF">LPAF129_02520</name>
</gene>
<keyword evidence="1" id="KW-0732">Signal</keyword>
<comment type="caution">
    <text evidence="2">The sequence shown here is derived from an EMBL/GenBank/DDBJ whole genome shotgun (WGS) entry which is preliminary data.</text>
</comment>
<feature type="signal peptide" evidence="1">
    <location>
        <begin position="1"/>
        <end position="27"/>
    </location>
</feature>
<dbReference type="EMBL" id="BQXH01000002">
    <property type="protein sequence ID" value="GKS80567.1"/>
    <property type="molecule type" value="Genomic_DNA"/>
</dbReference>
<evidence type="ECO:0008006" key="4">
    <source>
        <dbReference type="Google" id="ProtNLM"/>
    </source>
</evidence>
<name>A0ABQ5JGF2_9LACO</name>
<reference evidence="2" key="1">
    <citation type="journal article" date="2022" name="Int. J. Syst. Evol. Microbiol.">
        <title>A novel species of lactic acid bacteria, Ligilactobacillus pabuli sp. nov., isolated from alfalfa silage.</title>
        <authorList>
            <person name="Tohno M."/>
            <person name="Tanizawa Y."/>
            <person name="Sawada H."/>
            <person name="Sakamoto M."/>
            <person name="Ohkuma M."/>
            <person name="Kobayashi H."/>
        </authorList>
    </citation>
    <scope>NUCLEOTIDE SEQUENCE</scope>
    <source>
        <strain evidence="2">AF129</strain>
    </source>
</reference>